<dbReference type="PANTHER" id="PTHR30371">
    <property type="entry name" value="SEC-INDEPENDENT PROTEIN TRANSLOCASE PROTEIN TATC"/>
    <property type="match status" value="1"/>
</dbReference>
<evidence type="ECO:0000256" key="1">
    <source>
        <dbReference type="ARBA" id="ARBA00004141"/>
    </source>
</evidence>
<keyword evidence="5" id="KW-1003">Cell membrane</keyword>
<comment type="subcellular location">
    <subcellularLocation>
        <location evidence="5">Cell membrane</location>
        <topology evidence="5">Multi-pass membrane protein</topology>
    </subcellularLocation>
    <subcellularLocation>
        <location evidence="1">Membrane</location>
        <topology evidence="1">Multi-pass membrane protein</topology>
    </subcellularLocation>
</comment>
<dbReference type="AlphaFoldDB" id="A0A1W7AE25"/>
<dbReference type="Proteomes" id="UP000501122">
    <property type="component" value="Chromosome"/>
</dbReference>
<dbReference type="PANTHER" id="PTHR30371:SF0">
    <property type="entry name" value="SEC-INDEPENDENT PROTEIN TRANSLOCASE PROTEIN TATC, CHLOROPLASTIC-RELATED"/>
    <property type="match status" value="1"/>
</dbReference>
<dbReference type="Pfam" id="PF00902">
    <property type="entry name" value="TatC"/>
    <property type="match status" value="1"/>
</dbReference>
<dbReference type="GO" id="GO:0033281">
    <property type="term" value="C:TAT protein transport complex"/>
    <property type="evidence" value="ECO:0007669"/>
    <property type="project" value="UniProtKB-UniRule"/>
</dbReference>
<comment type="similarity">
    <text evidence="5">Belongs to the TatC family.</text>
</comment>
<gene>
    <name evidence="6" type="primary">tatC2</name>
    <name evidence="5 7" type="synonym">tatC</name>
    <name evidence="7" type="ORF">GTN30_11095</name>
    <name evidence="6" type="ORF">MCCS_22230</name>
</gene>
<feature type="transmembrane region" description="Helical" evidence="5">
    <location>
        <begin position="103"/>
        <end position="122"/>
    </location>
</feature>
<dbReference type="RefSeq" id="WP_015912219.1">
    <property type="nucleotide sequence ID" value="NZ_CBCRZA010000019.1"/>
</dbReference>
<comment type="subunit">
    <text evidence="5">Forms a complex with TatA.</text>
</comment>
<comment type="caution">
    <text evidence="5">Lacks conserved residue(s) required for the propagation of feature annotation.</text>
</comment>
<feature type="transmembrane region" description="Helical" evidence="5">
    <location>
        <begin position="64"/>
        <end position="91"/>
    </location>
</feature>
<evidence type="ECO:0000313" key="8">
    <source>
        <dbReference type="Proteomes" id="UP000194154"/>
    </source>
</evidence>
<dbReference type="STRING" id="1855823.MCCS_22230"/>
<dbReference type="PRINTS" id="PR01840">
    <property type="entry name" value="TATCFAMILY"/>
</dbReference>
<dbReference type="HAMAP" id="MF_00902">
    <property type="entry name" value="TatC"/>
    <property type="match status" value="1"/>
</dbReference>
<evidence type="ECO:0000256" key="5">
    <source>
        <dbReference type="HAMAP-Rule" id="MF_00902"/>
    </source>
</evidence>
<name>A0A1W7AE25_9STAP</name>
<feature type="transmembrane region" description="Helical" evidence="5">
    <location>
        <begin position="192"/>
        <end position="223"/>
    </location>
</feature>
<keyword evidence="5" id="KW-0653">Protein transport</keyword>
<keyword evidence="3 5" id="KW-1133">Transmembrane helix</keyword>
<dbReference type="GO" id="GO:0043953">
    <property type="term" value="P:protein transport by the Tat complex"/>
    <property type="evidence" value="ECO:0007669"/>
    <property type="project" value="UniProtKB-UniRule"/>
</dbReference>
<dbReference type="GO" id="GO:0009977">
    <property type="term" value="F:proton motive force dependent protein transmembrane transporter activity"/>
    <property type="evidence" value="ECO:0007669"/>
    <property type="project" value="TreeGrafter"/>
</dbReference>
<dbReference type="EMBL" id="CP047363">
    <property type="protein sequence ID" value="QIH79188.1"/>
    <property type="molecule type" value="Genomic_DNA"/>
</dbReference>
<evidence type="ECO:0000313" key="7">
    <source>
        <dbReference type="EMBL" id="QIH79188.1"/>
    </source>
</evidence>
<reference evidence="7" key="3">
    <citation type="journal article" date="2020" name="Antimicrob. Agents Chemother.">
        <title>The novel macrolide resistance genes mef(D), msr(F) and msr(H) are present on resistance islands in Macrococcus canis, Macrococcus caseolyticus and Staphylococcus aureus.</title>
        <authorList>
            <person name="Schwendener S."/>
            <person name="Dona V."/>
            <person name="Perreten V."/>
        </authorList>
    </citation>
    <scope>NUCLEOTIDE SEQUENCE</scope>
    <source>
        <strain evidence="7">Epi0076A</strain>
    </source>
</reference>
<evidence type="ECO:0000256" key="3">
    <source>
        <dbReference type="ARBA" id="ARBA00022989"/>
    </source>
</evidence>
<evidence type="ECO:0000256" key="4">
    <source>
        <dbReference type="ARBA" id="ARBA00023136"/>
    </source>
</evidence>
<feature type="transmembrane region" description="Helical" evidence="5">
    <location>
        <begin position="158"/>
        <end position="180"/>
    </location>
</feature>
<evidence type="ECO:0000256" key="2">
    <source>
        <dbReference type="ARBA" id="ARBA00022692"/>
    </source>
</evidence>
<dbReference type="GeneID" id="35296306"/>
<dbReference type="OrthoDB" id="9777044at2"/>
<sequence length="251" mass="29087">MNKDDLTVVEHLEELRKRIMTVCYFLVAGVIVGFYFGKPVTKYLTKDDVPKEITLHYFKVSDPLTIYITVIMLIALILISPVILYQIWAFISPGLHPKERSATLAYIPISIILFLAGLLFSYYLVFPYLIFFTLGLASEIGVNQMIGVREYFNEMLRFTLPFGFVFQLPILLLFLTRLGIVTPMFLSKNRKYAYFILFVFAALIAPADFMTYLMFAVPMLLLYEVSIQISKIGYRQYLKGEQKLIEEELEK</sequence>
<dbReference type="GeneID" id="61130086"/>
<dbReference type="Proteomes" id="UP000194154">
    <property type="component" value="Chromosome"/>
</dbReference>
<keyword evidence="5" id="KW-0813">Transport</keyword>
<keyword evidence="2 5" id="KW-0812">Transmembrane</keyword>
<comment type="function">
    <text evidence="5">Part of the twin-arginine translocation (Tat) system that transports large folded proteins containing a characteristic twin-arginine motif in their signal peptide across membranes.</text>
</comment>
<dbReference type="KEGG" id="mcak:MCCS_22230"/>
<feature type="transmembrane region" description="Helical" evidence="5">
    <location>
        <begin position="21"/>
        <end position="37"/>
    </location>
</feature>
<dbReference type="InterPro" id="IPR002033">
    <property type="entry name" value="TatC"/>
</dbReference>
<dbReference type="EMBL" id="CP021059">
    <property type="protein sequence ID" value="ARQ07811.1"/>
    <property type="molecule type" value="Genomic_DNA"/>
</dbReference>
<proteinExistence type="inferred from homology"/>
<reference evidence="6 8" key="1">
    <citation type="journal article" date="2017" name="Int. J. Syst. Evol. Microbiol.">
        <title>Macrococcus canis sp. nov., a skin bacterium associated with infections in dogs.</title>
        <authorList>
            <person name="Gobeli Brawand S."/>
            <person name="Cotting K."/>
            <person name="Gomez-Sanz E."/>
            <person name="Collaud A."/>
            <person name="Thomann A."/>
            <person name="Brodard I."/>
            <person name="Rodriguez-Campos S."/>
            <person name="Strauss C."/>
            <person name="Perreten V."/>
        </authorList>
    </citation>
    <scope>NUCLEOTIDE SEQUENCE [LARGE SCALE GENOMIC DNA]</scope>
    <source>
        <strain evidence="6 8">KM45013</strain>
    </source>
</reference>
<dbReference type="GO" id="GO:0065002">
    <property type="term" value="P:intracellular protein transmembrane transport"/>
    <property type="evidence" value="ECO:0007669"/>
    <property type="project" value="TreeGrafter"/>
</dbReference>
<evidence type="ECO:0000313" key="6">
    <source>
        <dbReference type="EMBL" id="ARQ07811.1"/>
    </source>
</evidence>
<reference evidence="6" key="2">
    <citation type="submission" date="2017-04" db="EMBL/GenBank/DDBJ databases">
        <authorList>
            <person name="Afonso C.L."/>
            <person name="Miller P.J."/>
            <person name="Scott M.A."/>
            <person name="Spackman E."/>
            <person name="Goraichik I."/>
            <person name="Dimitrov K.M."/>
            <person name="Suarez D.L."/>
            <person name="Swayne D.E."/>
        </authorList>
    </citation>
    <scope>NUCLEOTIDE SEQUENCE</scope>
    <source>
        <strain evidence="6">KM45013</strain>
    </source>
</reference>
<dbReference type="NCBIfam" id="TIGR00945">
    <property type="entry name" value="tatC"/>
    <property type="match status" value="1"/>
</dbReference>
<accession>A0A1W7AE25</accession>
<organism evidence="6 8">
    <name type="scientific">Macrococcoides canis</name>
    <dbReference type="NCBI Taxonomy" id="1855823"/>
    <lineage>
        <taxon>Bacteria</taxon>
        <taxon>Bacillati</taxon>
        <taxon>Bacillota</taxon>
        <taxon>Bacilli</taxon>
        <taxon>Bacillales</taxon>
        <taxon>Staphylococcaceae</taxon>
        <taxon>Macrococcoides</taxon>
    </lineage>
</organism>
<protein>
    <recommendedName>
        <fullName evidence="5">Sec-independent protein translocase protein TatC</fullName>
    </recommendedName>
</protein>
<keyword evidence="4 5" id="KW-0472">Membrane</keyword>
<keyword evidence="5" id="KW-0811">Translocation</keyword>
<keyword evidence="8" id="KW-1185">Reference proteome</keyword>